<accession>A0ABU5QE66</accession>
<dbReference type="Proteomes" id="UP001302949">
    <property type="component" value="Unassembled WGS sequence"/>
</dbReference>
<dbReference type="RefSeq" id="WP_323298297.1">
    <property type="nucleotide sequence ID" value="NZ_JAYFUM010000024.1"/>
</dbReference>
<gene>
    <name evidence="1" type="ORF">VB248_18450</name>
</gene>
<evidence type="ECO:0000313" key="1">
    <source>
        <dbReference type="EMBL" id="MEA5141140.1"/>
    </source>
</evidence>
<dbReference type="EMBL" id="JAYFUM010000024">
    <property type="protein sequence ID" value="MEA5141140.1"/>
    <property type="molecule type" value="Genomic_DNA"/>
</dbReference>
<evidence type="ECO:0000313" key="2">
    <source>
        <dbReference type="Proteomes" id="UP001302949"/>
    </source>
</evidence>
<sequence>MAQINGSITNLPLSYFCAILPLKWVSRSSIEDYAPVRSAFAASGENPATWENQKLP</sequence>
<protein>
    <submittedName>
        <fullName evidence="1">Uncharacterized protein</fullName>
    </submittedName>
</protein>
<keyword evidence="2" id="KW-1185">Reference proteome</keyword>
<name>A0ABU5QE66_9BACT</name>
<reference evidence="1 2" key="1">
    <citation type="submission" date="2023-12" db="EMBL/GenBank/DDBJ databases">
        <title>Novel species of the genus Arcicella isolated from rivers.</title>
        <authorList>
            <person name="Lu H."/>
        </authorList>
    </citation>
    <scope>NUCLEOTIDE SEQUENCE [LARGE SCALE GENOMIC DNA]</scope>
    <source>
        <strain evidence="1 2">KCTC 23307</strain>
    </source>
</reference>
<organism evidence="1 2">
    <name type="scientific">Arcicella rigui</name>
    <dbReference type="NCBI Taxonomy" id="797020"/>
    <lineage>
        <taxon>Bacteria</taxon>
        <taxon>Pseudomonadati</taxon>
        <taxon>Bacteroidota</taxon>
        <taxon>Cytophagia</taxon>
        <taxon>Cytophagales</taxon>
        <taxon>Flectobacillaceae</taxon>
        <taxon>Arcicella</taxon>
    </lineage>
</organism>
<proteinExistence type="predicted"/>
<comment type="caution">
    <text evidence="1">The sequence shown here is derived from an EMBL/GenBank/DDBJ whole genome shotgun (WGS) entry which is preliminary data.</text>
</comment>